<protein>
    <submittedName>
        <fullName evidence="15">TonB-dependent receptor</fullName>
    </submittedName>
</protein>
<evidence type="ECO:0000256" key="7">
    <source>
        <dbReference type="ARBA" id="ARBA00023136"/>
    </source>
</evidence>
<evidence type="ECO:0000256" key="6">
    <source>
        <dbReference type="ARBA" id="ARBA00023077"/>
    </source>
</evidence>
<evidence type="ECO:0000256" key="8">
    <source>
        <dbReference type="ARBA" id="ARBA00023170"/>
    </source>
</evidence>
<evidence type="ECO:0000313" key="16">
    <source>
        <dbReference type="Proteomes" id="UP000246278"/>
    </source>
</evidence>
<dbReference type="GO" id="GO:0044718">
    <property type="term" value="P:siderophore transmembrane transport"/>
    <property type="evidence" value="ECO:0007669"/>
    <property type="project" value="TreeGrafter"/>
</dbReference>
<evidence type="ECO:0000256" key="1">
    <source>
        <dbReference type="ARBA" id="ARBA00004571"/>
    </source>
</evidence>
<keyword evidence="8 15" id="KW-0675">Receptor</keyword>
<keyword evidence="2 10" id="KW-0813">Transport</keyword>
<comment type="caution">
    <text evidence="15">The sequence shown here is derived from an EMBL/GenBank/DDBJ whole genome shotgun (WGS) entry which is preliminary data.</text>
</comment>
<keyword evidence="4 10" id="KW-0812">Transmembrane</keyword>
<evidence type="ECO:0000256" key="12">
    <source>
        <dbReference type="SAM" id="SignalP"/>
    </source>
</evidence>
<name>A0A317T7K4_9CHLB</name>
<dbReference type="AlphaFoldDB" id="A0A317T7K4"/>
<accession>A0A317T7K4</accession>
<keyword evidence="3 10" id="KW-1134">Transmembrane beta strand</keyword>
<reference evidence="16" key="1">
    <citation type="submission" date="2017-10" db="EMBL/GenBank/DDBJ databases">
        <authorList>
            <person name="Gaisin V.A."/>
            <person name="Rysina M.S."/>
            <person name="Grouzdev D.S."/>
        </authorList>
    </citation>
    <scope>NUCLEOTIDE SEQUENCE [LARGE SCALE GENOMIC DNA]</scope>
    <source>
        <strain evidence="16">V1</strain>
    </source>
</reference>
<dbReference type="SUPFAM" id="SSF56935">
    <property type="entry name" value="Porins"/>
    <property type="match status" value="1"/>
</dbReference>
<organism evidence="15 16">
    <name type="scientific">Prosthecochloris marina</name>
    <dbReference type="NCBI Taxonomy" id="2017681"/>
    <lineage>
        <taxon>Bacteria</taxon>
        <taxon>Pseudomonadati</taxon>
        <taxon>Chlorobiota</taxon>
        <taxon>Chlorobiia</taxon>
        <taxon>Chlorobiales</taxon>
        <taxon>Chlorobiaceae</taxon>
        <taxon>Prosthecochloris</taxon>
    </lineage>
</organism>
<dbReference type="Pfam" id="PF07715">
    <property type="entry name" value="Plug"/>
    <property type="match status" value="1"/>
</dbReference>
<evidence type="ECO:0000256" key="10">
    <source>
        <dbReference type="PROSITE-ProRule" id="PRU01360"/>
    </source>
</evidence>
<dbReference type="GO" id="GO:0009279">
    <property type="term" value="C:cell outer membrane"/>
    <property type="evidence" value="ECO:0007669"/>
    <property type="project" value="UniProtKB-SubCell"/>
</dbReference>
<dbReference type="EMBL" id="PDNZ01000002">
    <property type="protein sequence ID" value="PWW82729.1"/>
    <property type="molecule type" value="Genomic_DNA"/>
</dbReference>
<dbReference type="InterPro" id="IPR039426">
    <property type="entry name" value="TonB-dep_rcpt-like"/>
</dbReference>
<dbReference type="InterPro" id="IPR037066">
    <property type="entry name" value="Plug_dom_sf"/>
</dbReference>
<keyword evidence="7 10" id="KW-0472">Membrane</keyword>
<keyword evidence="9 10" id="KW-0998">Cell outer membrane</keyword>
<dbReference type="Gene3D" id="2.170.130.10">
    <property type="entry name" value="TonB-dependent receptor, plug domain"/>
    <property type="match status" value="1"/>
</dbReference>
<dbReference type="InterPro" id="IPR036942">
    <property type="entry name" value="Beta-barrel_TonB_sf"/>
</dbReference>
<dbReference type="Gene3D" id="2.40.170.20">
    <property type="entry name" value="TonB-dependent receptor, beta-barrel domain"/>
    <property type="match status" value="1"/>
</dbReference>
<dbReference type="PANTHER" id="PTHR30069:SF29">
    <property type="entry name" value="HEMOGLOBIN AND HEMOGLOBIN-HAPTOGLOBIN-BINDING PROTEIN 1-RELATED"/>
    <property type="match status" value="1"/>
</dbReference>
<dbReference type="OrthoDB" id="596248at2"/>
<evidence type="ECO:0000256" key="2">
    <source>
        <dbReference type="ARBA" id="ARBA00022448"/>
    </source>
</evidence>
<feature type="domain" description="TonB-dependent receptor-like beta-barrel" evidence="13">
    <location>
        <begin position="387"/>
        <end position="833"/>
    </location>
</feature>
<evidence type="ECO:0000256" key="3">
    <source>
        <dbReference type="ARBA" id="ARBA00022452"/>
    </source>
</evidence>
<dbReference type="InterPro" id="IPR008969">
    <property type="entry name" value="CarboxyPept-like_regulatory"/>
</dbReference>
<dbReference type="InterPro" id="IPR012910">
    <property type="entry name" value="Plug_dom"/>
</dbReference>
<feature type="signal peptide" evidence="12">
    <location>
        <begin position="1"/>
        <end position="32"/>
    </location>
</feature>
<keyword evidence="6 11" id="KW-0798">TonB box</keyword>
<feature type="domain" description="TonB-dependent receptor plug" evidence="14">
    <location>
        <begin position="136"/>
        <end position="247"/>
    </location>
</feature>
<feature type="chain" id="PRO_5016325691" evidence="12">
    <location>
        <begin position="33"/>
        <end position="860"/>
    </location>
</feature>
<dbReference type="SUPFAM" id="SSF49464">
    <property type="entry name" value="Carboxypeptidase regulatory domain-like"/>
    <property type="match status" value="1"/>
</dbReference>
<dbReference type="PANTHER" id="PTHR30069">
    <property type="entry name" value="TONB-DEPENDENT OUTER MEMBRANE RECEPTOR"/>
    <property type="match status" value="1"/>
</dbReference>
<evidence type="ECO:0000256" key="5">
    <source>
        <dbReference type="ARBA" id="ARBA00022729"/>
    </source>
</evidence>
<evidence type="ECO:0000256" key="11">
    <source>
        <dbReference type="RuleBase" id="RU003357"/>
    </source>
</evidence>
<evidence type="ECO:0000259" key="14">
    <source>
        <dbReference type="Pfam" id="PF07715"/>
    </source>
</evidence>
<dbReference type="InterPro" id="IPR000531">
    <property type="entry name" value="Beta-barrel_TonB"/>
</dbReference>
<comment type="similarity">
    <text evidence="10 11">Belongs to the TonB-dependent receptor family.</text>
</comment>
<dbReference type="Proteomes" id="UP000246278">
    <property type="component" value="Unassembled WGS sequence"/>
</dbReference>
<keyword evidence="5 12" id="KW-0732">Signal</keyword>
<dbReference type="PROSITE" id="PS52016">
    <property type="entry name" value="TONB_DEPENDENT_REC_3"/>
    <property type="match status" value="1"/>
</dbReference>
<proteinExistence type="inferred from homology"/>
<evidence type="ECO:0000256" key="9">
    <source>
        <dbReference type="ARBA" id="ARBA00023237"/>
    </source>
</evidence>
<comment type="subcellular location">
    <subcellularLocation>
        <location evidence="1 10">Cell outer membrane</location>
        <topology evidence="1 10">Multi-pass membrane protein</topology>
    </subcellularLocation>
</comment>
<dbReference type="GO" id="GO:0015344">
    <property type="term" value="F:siderophore uptake transmembrane transporter activity"/>
    <property type="evidence" value="ECO:0007669"/>
    <property type="project" value="TreeGrafter"/>
</dbReference>
<dbReference type="Gene3D" id="2.60.40.1120">
    <property type="entry name" value="Carboxypeptidase-like, regulatory domain"/>
    <property type="match status" value="1"/>
</dbReference>
<dbReference type="Pfam" id="PF00593">
    <property type="entry name" value="TonB_dep_Rec_b-barrel"/>
    <property type="match status" value="1"/>
</dbReference>
<evidence type="ECO:0000313" key="15">
    <source>
        <dbReference type="EMBL" id="PWW82729.1"/>
    </source>
</evidence>
<dbReference type="RefSeq" id="WP_110022446.1">
    <property type="nucleotide sequence ID" value="NZ_PDNZ01000002.1"/>
</dbReference>
<keyword evidence="16" id="KW-1185">Reference proteome</keyword>
<dbReference type="Pfam" id="PF13715">
    <property type="entry name" value="CarbopepD_reg_2"/>
    <property type="match status" value="1"/>
</dbReference>
<dbReference type="CDD" id="cd01347">
    <property type="entry name" value="ligand_gated_channel"/>
    <property type="match status" value="1"/>
</dbReference>
<gene>
    <name evidence="15" type="ORF">CR164_03025</name>
</gene>
<sequence length="860" mass="95752">METKHYQALPLFRFFLFLLILVLQLSSFPAKAADPPGSLSGKITDKTDGEAIIGASAMLENTTLGSASDIEGNYAIQGIPAGTYKLKVNAIGYTPFSQTVTIAPGQATTLDPQLGQTTVMASEIVVGAALYEQDRLEVPVTASVVTSEQIKEEPNPTLDEVVADVPGVVVNRAGGYGTSTIQIRGSNTFQGGAIGTRVQGLYDGFPINTPTTGEVVWTNVNMNAAEKVEVLKGAAATLYGSGAMGGVINVFGALPDKFEVKAGASGGFYDNPSDSDKSTYFDDNTPWFWNTYVGIGDKRGDLNYSLLYTHADDDGYKETSQTLLNDVKLKARYDIDSKQYIQLSSYYNQTEGGYPTTWSFEMDPFGGDFMYTPFPETGFDTSSRRVFGTYTLPFPPYTSLPFDETFDKSLFVDDTIERKNALVGLNYVNLLSDDFSLDTRLYYTYNSSRINYNNTDATQVYPGPAELSFFPDPSVTFRTKDRLPGEFNDDRAHRYGAGIKLDYRASDRHRLLFGVDGNIVDVQSTQYTAEIPSAHSLNDDDLNEIQEKNFAVFLQDEFKMTDRLTALFSLRYDWSGIDADDVNFIDYSTLEKLPTTVEIENPSVDALSPRIALNYKATDDMSFRASWGRSFRAPTLSERFVRDAGLFMGNPNPALDKETMTAYEIGMYKVFSDRVSFDIAAYINNYDNLIESVFKEGAAGPYYEFENFRKARIWGIETSLNIKPVEYLSLDLGYSYMNAKIVDYEATGASIDRNPDPEWLPMRPEHTASASVTWKATERLTLNTTGRYVSEYKAVNFYTRPDGYGYPGDFIVVDAGLKYKLTDNLTSSLLCKNITNKLYSEAEWFRSPSRSFILGLDFVY</sequence>
<evidence type="ECO:0000259" key="13">
    <source>
        <dbReference type="Pfam" id="PF00593"/>
    </source>
</evidence>
<evidence type="ECO:0000256" key="4">
    <source>
        <dbReference type="ARBA" id="ARBA00022692"/>
    </source>
</evidence>